<dbReference type="SUPFAM" id="SSF52980">
    <property type="entry name" value="Restriction endonuclease-like"/>
    <property type="match status" value="1"/>
</dbReference>
<proteinExistence type="predicted"/>
<dbReference type="Pfam" id="PF09588">
    <property type="entry name" value="YqaJ"/>
    <property type="match status" value="1"/>
</dbReference>
<feature type="domain" description="YqaJ viral recombinase" evidence="1">
    <location>
        <begin position="12"/>
        <end position="207"/>
    </location>
</feature>
<evidence type="ECO:0000313" key="2">
    <source>
        <dbReference type="EMBL" id="DAF51688.1"/>
    </source>
</evidence>
<keyword evidence="2" id="KW-0269">Exonuclease</keyword>
<dbReference type="EMBL" id="BK032620">
    <property type="protein sequence ID" value="DAF51688.1"/>
    <property type="molecule type" value="Genomic_DNA"/>
</dbReference>
<name>A0A8S5SL96_9CAUD</name>
<dbReference type="Gene3D" id="3.90.320.10">
    <property type="match status" value="1"/>
</dbReference>
<dbReference type="InterPro" id="IPR011604">
    <property type="entry name" value="PDDEXK-like_dom_sf"/>
</dbReference>
<evidence type="ECO:0000259" key="1">
    <source>
        <dbReference type="Pfam" id="PF09588"/>
    </source>
</evidence>
<organism evidence="2">
    <name type="scientific">Myoviridae sp. ctgEf1</name>
    <dbReference type="NCBI Taxonomy" id="2827699"/>
    <lineage>
        <taxon>Viruses</taxon>
        <taxon>Duplodnaviria</taxon>
        <taxon>Heunggongvirae</taxon>
        <taxon>Uroviricota</taxon>
        <taxon>Caudoviricetes</taxon>
    </lineage>
</organism>
<accession>A0A8S5SL96</accession>
<dbReference type="InterPro" id="IPR019080">
    <property type="entry name" value="YqaJ_viral_recombinase"/>
</dbReference>
<protein>
    <submittedName>
        <fullName evidence="2">Exonuclease</fullName>
    </submittedName>
</protein>
<keyword evidence="2" id="KW-0378">Hydrolase</keyword>
<keyword evidence="2" id="KW-0540">Nuclease</keyword>
<dbReference type="GO" id="GO:0004527">
    <property type="term" value="F:exonuclease activity"/>
    <property type="evidence" value="ECO:0007669"/>
    <property type="project" value="UniProtKB-KW"/>
</dbReference>
<sequence length="267" mass="31116">MKILNLEQRSDEWLHFREGKISGSKAKEFGTPRTVLKSEWLELAEKLNIEIPLNQKGQPKNLTIQELEELIGESEVEKKECEVELGDAIYKLIAERIAKPINENDYVDRLGDRKYSAALRGEILEEEAREKVAQKLGKEVIEGRVWQSDINENIICSPDGEIANKNGEITEAVEIKCLDNWKQVRAFYEQQPPIEYRQQIIQYFAVNEKLEKLYFAMYSDSFALAPQLELLIFELNRKDFEKEIQRAIYFEQSALALVEQEVEKLLF</sequence>
<dbReference type="InterPro" id="IPR011335">
    <property type="entry name" value="Restrct_endonuc-II-like"/>
</dbReference>
<reference evidence="2" key="1">
    <citation type="journal article" date="2021" name="Proc. Natl. Acad. Sci. U.S.A.">
        <title>A Catalog of Tens of Thousands of Viruses from Human Metagenomes Reveals Hidden Associations with Chronic Diseases.</title>
        <authorList>
            <person name="Tisza M.J."/>
            <person name="Buck C.B."/>
        </authorList>
    </citation>
    <scope>NUCLEOTIDE SEQUENCE</scope>
    <source>
        <strain evidence="2">CtgEf1</strain>
    </source>
</reference>